<proteinExistence type="predicted"/>
<gene>
    <name evidence="1" type="ORF">H6B30_15130</name>
</gene>
<dbReference type="AlphaFoldDB" id="A0A939B6C2"/>
<accession>A0A939B6C2</accession>
<dbReference type="EMBL" id="JACJJL010000042">
    <property type="protein sequence ID" value="MBM6663057.1"/>
    <property type="molecule type" value="Genomic_DNA"/>
</dbReference>
<dbReference type="RefSeq" id="WP_205112067.1">
    <property type="nucleotide sequence ID" value="NZ_JACJJL010000042.1"/>
</dbReference>
<protein>
    <recommendedName>
        <fullName evidence="3">DUF2946 domain-containing protein</fullName>
    </recommendedName>
</protein>
<evidence type="ECO:0000313" key="1">
    <source>
        <dbReference type="EMBL" id="MBM6663057.1"/>
    </source>
</evidence>
<dbReference type="Proteomes" id="UP000764045">
    <property type="component" value="Unassembled WGS sequence"/>
</dbReference>
<name>A0A939B6C2_9BACT</name>
<evidence type="ECO:0008006" key="3">
    <source>
        <dbReference type="Google" id="ProtNLM"/>
    </source>
</evidence>
<organism evidence="1 2">
    <name type="scientific">Marseilla massiliensis</name>
    <dbReference type="NCBI Taxonomy" id="1841864"/>
    <lineage>
        <taxon>Bacteria</taxon>
        <taxon>Pseudomonadati</taxon>
        <taxon>Bacteroidota</taxon>
        <taxon>Bacteroidia</taxon>
        <taxon>Bacteroidales</taxon>
        <taxon>Prevotellaceae</taxon>
        <taxon>Marseilla</taxon>
    </lineage>
</organism>
<comment type="caution">
    <text evidence="1">The sequence shown here is derived from an EMBL/GenBank/DDBJ whole genome shotgun (WGS) entry which is preliminary data.</text>
</comment>
<evidence type="ECO:0000313" key="2">
    <source>
        <dbReference type="Proteomes" id="UP000764045"/>
    </source>
</evidence>
<sequence>MRRRRRNRIILAWVLLFTLMPMCIVKATHLHVRKGVVAMQAAPAGAGQSVSQSDSCPICHFFVSPFVEAPVLRVSFCARLVAFFVAPPCAGVVKAGVLAASLRAPPSGLLG</sequence>
<reference evidence="1 2" key="1">
    <citation type="journal article" date="2021" name="Sci. Rep.">
        <title>The distribution of antibiotic resistance genes in chicken gut microbiota commensals.</title>
        <authorList>
            <person name="Juricova H."/>
            <person name="Matiasovicova J."/>
            <person name="Kubasova T."/>
            <person name="Cejkova D."/>
            <person name="Rychlik I."/>
        </authorList>
    </citation>
    <scope>NUCLEOTIDE SEQUENCE [LARGE SCALE GENOMIC DNA]</scope>
    <source>
        <strain evidence="1 2">An819</strain>
    </source>
</reference>
<keyword evidence="2" id="KW-1185">Reference proteome</keyword>